<dbReference type="Proteomes" id="UP000177573">
    <property type="component" value="Unassembled WGS sequence"/>
</dbReference>
<accession>A0A1G2DN18</accession>
<sequence length="78" mass="8809">MKSEKQQLKSQNIFLLRRARPARPNGSDHSGGGTVKKLKHFFTVPLRGSNKRVVLPRAETSSAVLASLFFAFRFAFYI</sequence>
<comment type="caution">
    <text evidence="1">The sequence shown here is derived from an EMBL/GenBank/DDBJ whole genome shotgun (WGS) entry which is preliminary data.</text>
</comment>
<protein>
    <submittedName>
        <fullName evidence="1">Uncharacterized protein</fullName>
    </submittedName>
</protein>
<proteinExistence type="predicted"/>
<reference evidence="1 2" key="1">
    <citation type="journal article" date="2016" name="Nat. Commun.">
        <title>Thousands of microbial genomes shed light on interconnected biogeochemical processes in an aquifer system.</title>
        <authorList>
            <person name="Anantharaman K."/>
            <person name="Brown C.T."/>
            <person name="Hug L.A."/>
            <person name="Sharon I."/>
            <person name="Castelle C.J."/>
            <person name="Probst A.J."/>
            <person name="Thomas B.C."/>
            <person name="Singh A."/>
            <person name="Wilkins M.J."/>
            <person name="Karaoz U."/>
            <person name="Brodie E.L."/>
            <person name="Williams K.H."/>
            <person name="Hubbard S.S."/>
            <person name="Banfield J.F."/>
        </authorList>
    </citation>
    <scope>NUCLEOTIDE SEQUENCE [LARGE SCALE GENOMIC DNA]</scope>
</reference>
<dbReference type="EMBL" id="MHLR01000018">
    <property type="protein sequence ID" value="OGZ15054.1"/>
    <property type="molecule type" value="Genomic_DNA"/>
</dbReference>
<organism evidence="1 2">
    <name type="scientific">Candidatus Lloydbacteria bacterium RIFCSPLOWO2_02_FULL_51_11</name>
    <dbReference type="NCBI Taxonomy" id="1798667"/>
    <lineage>
        <taxon>Bacteria</taxon>
        <taxon>Candidatus Lloydiibacteriota</taxon>
    </lineage>
</organism>
<evidence type="ECO:0000313" key="2">
    <source>
        <dbReference type="Proteomes" id="UP000177573"/>
    </source>
</evidence>
<dbReference type="STRING" id="1798667.A3J08_01780"/>
<dbReference type="AlphaFoldDB" id="A0A1G2DN18"/>
<name>A0A1G2DN18_9BACT</name>
<evidence type="ECO:0000313" key="1">
    <source>
        <dbReference type="EMBL" id="OGZ15054.1"/>
    </source>
</evidence>
<gene>
    <name evidence="1" type="ORF">A3J08_01780</name>
</gene>